<dbReference type="EMBL" id="JXCQ01000013">
    <property type="protein sequence ID" value="KIR22544.1"/>
    <property type="molecule type" value="Genomic_DNA"/>
</dbReference>
<comment type="caution">
    <text evidence="1">The sequence shown here is derived from an EMBL/GenBank/DDBJ whole genome shotgun (WGS) entry which is preliminary data.</text>
</comment>
<proteinExistence type="predicted"/>
<dbReference type="PATRIC" id="fig|294.125.peg.2094"/>
<evidence type="ECO:0000313" key="1">
    <source>
        <dbReference type="EMBL" id="KIR22544.1"/>
    </source>
</evidence>
<reference evidence="1 2" key="1">
    <citation type="submission" date="2015-01" db="EMBL/GenBank/DDBJ databases">
        <title>Genome sequence of the beneficial rhizobacterium Pseudomonas fluorescens 2-79.</title>
        <authorList>
            <person name="Thuermer A."/>
            <person name="Daniel R."/>
        </authorList>
    </citation>
    <scope>NUCLEOTIDE SEQUENCE [LARGE SCALE GENOMIC DNA]</scope>
    <source>
        <strain evidence="1 2">2-79</strain>
    </source>
</reference>
<evidence type="ECO:0000313" key="2">
    <source>
        <dbReference type="Proteomes" id="UP000032210"/>
    </source>
</evidence>
<dbReference type="SUPFAM" id="SSF53335">
    <property type="entry name" value="S-adenosyl-L-methionine-dependent methyltransferases"/>
    <property type="match status" value="1"/>
</dbReference>
<name>A0A0D0TKK5_PSEFL</name>
<dbReference type="AlphaFoldDB" id="A0A0D0TKK5"/>
<dbReference type="Gene3D" id="3.40.50.150">
    <property type="entry name" value="Vaccinia Virus protein VP39"/>
    <property type="match status" value="1"/>
</dbReference>
<evidence type="ECO:0008006" key="3">
    <source>
        <dbReference type="Google" id="ProtNLM"/>
    </source>
</evidence>
<organism evidence="1 2">
    <name type="scientific">Pseudomonas fluorescens</name>
    <dbReference type="NCBI Taxonomy" id="294"/>
    <lineage>
        <taxon>Bacteria</taxon>
        <taxon>Pseudomonadati</taxon>
        <taxon>Pseudomonadota</taxon>
        <taxon>Gammaproteobacteria</taxon>
        <taxon>Pseudomonadales</taxon>
        <taxon>Pseudomonadaceae</taxon>
        <taxon>Pseudomonas</taxon>
    </lineage>
</organism>
<protein>
    <recommendedName>
        <fullName evidence="3">Methyltransferase domain-containing protein</fullName>
    </recommendedName>
</protein>
<accession>A0A0D0TKK5</accession>
<dbReference type="Proteomes" id="UP000032210">
    <property type="component" value="Unassembled WGS sequence"/>
</dbReference>
<sequence length="247" mass="27343">MSQDLSSNISLHRESAFYEQDSGATTIMTLANFPDDVLPLLQMESLMTFEAMAYFRCDVLVELGCYDGRALEIARLLNARYLGVDLNQRAIQLLQDRIEREGMADRAGTLVGDVLNHIDCGHAPLGAKELYLLPFNLLGNFRDPTRLLKSLAARNVAAVICVFGDSIEASSVRQRYYLKCGVERLERHSQADGMIFTGVDGFYSRSYSKAALHSLLTECGLTIIRTSSNLFAHCATVLPKEAGCNPH</sequence>
<gene>
    <name evidence="1" type="ORF">PFLU3_20440</name>
</gene>
<dbReference type="InterPro" id="IPR029063">
    <property type="entry name" value="SAM-dependent_MTases_sf"/>
</dbReference>